<comment type="caution">
    <text evidence="2">The sequence shown here is derived from an EMBL/GenBank/DDBJ whole genome shotgun (WGS) entry which is preliminary data.</text>
</comment>
<dbReference type="PANTHER" id="PTHR30399:SF1">
    <property type="entry name" value="UTP PYROPHOSPHATASE"/>
    <property type="match status" value="1"/>
</dbReference>
<feature type="domain" description="YgjP-like metallopeptidase" evidence="1">
    <location>
        <begin position="24"/>
        <end position="235"/>
    </location>
</feature>
<gene>
    <name evidence="2" type="ORF">KEC16_09970</name>
</gene>
<evidence type="ECO:0000259" key="1">
    <source>
        <dbReference type="Pfam" id="PF01863"/>
    </source>
</evidence>
<sequence>MLMPVLSVGSTQIPYILKRSPTARRARITVTPDQVEVVVPDTASDEQIGRALHRRRAWIFEQTRAMRARVAQGHTIHRFVTGAKIPYRGRLMRLTVQPGTGSLVEVAYRNGFRVEYPQTIAPNARDSVIEAALALWLRKRVREDVVAIARQHAVNGMYPKDIRIKDQKHLWGSCGQDRVINLNWRLIFAPKPVLEYAVVHELCHLRHRNHDTAFWQLVGSILPDWQMRKAWLDRNEHLLGFERVEPRT</sequence>
<dbReference type="EMBL" id="JAGTUF010000008">
    <property type="protein sequence ID" value="MBR9972042.1"/>
    <property type="molecule type" value="Genomic_DNA"/>
</dbReference>
<dbReference type="Gene3D" id="3.30.2010.10">
    <property type="entry name" value="Metalloproteases ('zincins'), catalytic domain"/>
    <property type="match status" value="1"/>
</dbReference>
<dbReference type="PANTHER" id="PTHR30399">
    <property type="entry name" value="UNCHARACTERIZED PROTEIN YGJP"/>
    <property type="match status" value="1"/>
</dbReference>
<dbReference type="InterPro" id="IPR053136">
    <property type="entry name" value="UTP_pyrophosphatase-like"/>
</dbReference>
<reference evidence="2 3" key="1">
    <citation type="submission" date="2021-04" db="EMBL/GenBank/DDBJ databases">
        <title>Magnetospirillum sulfuroxidans sp. nov., a facultative chemolithoautotrophic sulfur-oxidizing alphaproteobacterium isolated from freshwater sediment and proposals for Paramagetospirillum gen. nov., and Magnetospirillaceae fam. nov.</title>
        <authorList>
            <person name="Koziaeva V."/>
            <person name="Geelhoed J.S."/>
            <person name="Sorokin D.Y."/>
            <person name="Grouzdev D.S."/>
        </authorList>
    </citation>
    <scope>NUCLEOTIDE SEQUENCE [LARGE SCALE GENOMIC DNA]</scope>
    <source>
        <strain evidence="2 3">J10</strain>
    </source>
</reference>
<dbReference type="RefSeq" id="WP_211548415.1">
    <property type="nucleotide sequence ID" value="NZ_JAGTUF010000008.1"/>
</dbReference>
<dbReference type="Proteomes" id="UP000680714">
    <property type="component" value="Unassembled WGS sequence"/>
</dbReference>
<dbReference type="Pfam" id="PF01863">
    <property type="entry name" value="YgjP-like"/>
    <property type="match status" value="1"/>
</dbReference>
<evidence type="ECO:0000313" key="3">
    <source>
        <dbReference type="Proteomes" id="UP000680714"/>
    </source>
</evidence>
<proteinExistence type="predicted"/>
<organism evidence="2 3">
    <name type="scientific">Magnetospirillum sulfuroxidans</name>
    <dbReference type="NCBI Taxonomy" id="611300"/>
    <lineage>
        <taxon>Bacteria</taxon>
        <taxon>Pseudomonadati</taxon>
        <taxon>Pseudomonadota</taxon>
        <taxon>Alphaproteobacteria</taxon>
        <taxon>Rhodospirillales</taxon>
        <taxon>Rhodospirillaceae</taxon>
        <taxon>Magnetospirillum</taxon>
    </lineage>
</organism>
<accession>A0ABS5ICZ3</accession>
<dbReference type="InterPro" id="IPR002725">
    <property type="entry name" value="YgjP-like_metallopeptidase"/>
</dbReference>
<keyword evidence="3" id="KW-1185">Reference proteome</keyword>
<name>A0ABS5ICZ3_9PROT</name>
<protein>
    <submittedName>
        <fullName evidence="2">M48 family metallopeptidase</fullName>
    </submittedName>
</protein>
<evidence type="ECO:0000313" key="2">
    <source>
        <dbReference type="EMBL" id="MBR9972042.1"/>
    </source>
</evidence>
<dbReference type="CDD" id="cd07344">
    <property type="entry name" value="M48_yhfN_like"/>
    <property type="match status" value="1"/>
</dbReference>